<protein>
    <submittedName>
        <fullName evidence="9">Neural cell adhesion molecule L1-like isoform X1</fullName>
    </submittedName>
</protein>
<keyword evidence="8" id="KW-1185">Reference proteome</keyword>
<evidence type="ECO:0000313" key="9">
    <source>
        <dbReference type="RefSeq" id="XP_055871169.1"/>
    </source>
</evidence>
<keyword evidence="1 6" id="KW-0732">Signal</keyword>
<dbReference type="PANTHER" id="PTHR45080">
    <property type="entry name" value="CONTACTIN 5"/>
    <property type="match status" value="1"/>
</dbReference>
<dbReference type="SMART" id="SM00409">
    <property type="entry name" value="IG"/>
    <property type="match status" value="4"/>
</dbReference>
<dbReference type="GO" id="GO:0005886">
    <property type="term" value="C:plasma membrane"/>
    <property type="evidence" value="ECO:0007669"/>
    <property type="project" value="TreeGrafter"/>
</dbReference>
<dbReference type="OrthoDB" id="6084619at2759"/>
<dbReference type="GO" id="GO:0007156">
    <property type="term" value="P:homophilic cell adhesion via plasma membrane adhesion molecules"/>
    <property type="evidence" value="ECO:0007669"/>
    <property type="project" value="TreeGrafter"/>
</dbReference>
<dbReference type="PANTHER" id="PTHR45080:SF8">
    <property type="entry name" value="IG-LIKE DOMAIN-CONTAINING PROTEIN"/>
    <property type="match status" value="1"/>
</dbReference>
<keyword evidence="3" id="KW-0393">Immunoglobulin domain</keyword>
<feature type="transmembrane region" description="Helical" evidence="5">
    <location>
        <begin position="640"/>
        <end position="663"/>
    </location>
</feature>
<sequence>MQTSRMKLRLLTLMLATTAIMSEAVQKSGNTTEHGNKNVWVSSTAKPRTHTPTITMLNPTLATSTKASLSNRIPEEETPRSDGVKDSSVTPLKEILHEIHEETKPSNGTKLDDESDSKEYTPPHITYPVSQELMVVYSDMFHIKCAADGHPFISYTWYRDDILLGDTDNHVKAYSNGSLLLLRYSNRESGYYQCRAKNQHGTSVSVKIPIFRDIKAESHSVESLPPIEVTEGDPLSLPCDNVTDTIPAYIKRWYYESKNEQAEITKRIGVNDKGTLMFAYVTKEDHKNFRCGLVPPKESTTITLYQPIPVNVKESPARDKIVKLAYKSNNVKGYVGKSVKLVCFFSGRPEPTVEWMDNKNKIIKESNRFKIDDFGRSLEIKNITEDDEGRFTCTGRNNLGLDSQTIDLNVTSGPLRIPSIAAETVALTKRIVPEGKNVTLNCKARPAFGEHTETPVWYRNGEILVKENLTDPERYSFNTDRTSLIIRNLTRPNDTACYQCNISNSEGYLFYDGYLRVIESIKITRKPESYIKVREVEGDIDLSVHVTSDACCLRSYVWLLNGTEMKISDFNKSPVFNYSTDCILRFQKDYVDESEWMKYLGNYTCIVSNSYEQVQVSATLSLEAEPIQDSLQDEEAGVQLWVILLIVGLLILLVAVIIVVVFIKTNFPRNTYPLEKTELKHHLNPEEDLLNQSFQEI</sequence>
<evidence type="ECO:0000256" key="2">
    <source>
        <dbReference type="ARBA" id="ARBA00023157"/>
    </source>
</evidence>
<keyword evidence="5" id="KW-0472">Membrane</keyword>
<feature type="domain" description="Ig-like" evidence="7">
    <location>
        <begin position="418"/>
        <end position="524"/>
    </location>
</feature>
<dbReference type="RefSeq" id="XP_055871169.1">
    <property type="nucleotide sequence ID" value="XM_056015194.1"/>
</dbReference>
<dbReference type="Proteomes" id="UP001165740">
    <property type="component" value="Chromosome 17"/>
</dbReference>
<name>A0A9W2Z853_BIOGL</name>
<evidence type="ECO:0000256" key="5">
    <source>
        <dbReference type="SAM" id="Phobius"/>
    </source>
</evidence>
<dbReference type="FunFam" id="2.60.40.10:FF:000107">
    <property type="entry name" value="Myosin, light chain kinase a"/>
    <property type="match status" value="1"/>
</dbReference>
<feature type="domain" description="Ig-like" evidence="7">
    <location>
        <begin position="123"/>
        <end position="205"/>
    </location>
</feature>
<dbReference type="Gene3D" id="2.60.40.10">
    <property type="entry name" value="Immunoglobulins"/>
    <property type="match status" value="5"/>
</dbReference>
<evidence type="ECO:0000256" key="6">
    <source>
        <dbReference type="SAM" id="SignalP"/>
    </source>
</evidence>
<feature type="chain" id="PRO_5040784460" evidence="6">
    <location>
        <begin position="25"/>
        <end position="697"/>
    </location>
</feature>
<dbReference type="SUPFAM" id="SSF48726">
    <property type="entry name" value="Immunoglobulin"/>
    <property type="match status" value="5"/>
</dbReference>
<evidence type="ECO:0000256" key="4">
    <source>
        <dbReference type="SAM" id="MobiDB-lite"/>
    </source>
</evidence>
<proteinExistence type="predicted"/>
<dbReference type="InterPro" id="IPR036179">
    <property type="entry name" value="Ig-like_dom_sf"/>
</dbReference>
<keyword evidence="2" id="KW-1015">Disulfide bond</keyword>
<feature type="signal peptide" evidence="6">
    <location>
        <begin position="1"/>
        <end position="24"/>
    </location>
</feature>
<gene>
    <name evidence="9" type="primary">LOC106052465</name>
</gene>
<reference evidence="9" key="1">
    <citation type="submission" date="2025-08" db="UniProtKB">
        <authorList>
            <consortium name="RefSeq"/>
        </authorList>
    </citation>
    <scope>IDENTIFICATION</scope>
</reference>
<accession>A0A9W2Z853</accession>
<dbReference type="InterPro" id="IPR013098">
    <property type="entry name" value="Ig_I-set"/>
</dbReference>
<dbReference type="InterPro" id="IPR003599">
    <property type="entry name" value="Ig_sub"/>
</dbReference>
<dbReference type="InterPro" id="IPR050958">
    <property type="entry name" value="Cell_Adh-Cytoskel_Orgn"/>
</dbReference>
<dbReference type="PROSITE" id="PS50835">
    <property type="entry name" value="IG_LIKE"/>
    <property type="match status" value="4"/>
</dbReference>
<dbReference type="InterPro" id="IPR003598">
    <property type="entry name" value="Ig_sub2"/>
</dbReference>
<evidence type="ECO:0000256" key="1">
    <source>
        <dbReference type="ARBA" id="ARBA00022729"/>
    </source>
</evidence>
<feature type="compositionally biased region" description="Polar residues" evidence="4">
    <location>
        <begin position="26"/>
        <end position="71"/>
    </location>
</feature>
<dbReference type="Pfam" id="PF13927">
    <property type="entry name" value="Ig_3"/>
    <property type="match status" value="2"/>
</dbReference>
<feature type="compositionally biased region" description="Basic and acidic residues" evidence="4">
    <location>
        <begin position="73"/>
        <end position="85"/>
    </location>
</feature>
<dbReference type="InterPro" id="IPR007110">
    <property type="entry name" value="Ig-like_dom"/>
</dbReference>
<feature type="domain" description="Ig-like" evidence="7">
    <location>
        <begin position="209"/>
        <end position="303"/>
    </location>
</feature>
<organism evidence="8 9">
    <name type="scientific">Biomphalaria glabrata</name>
    <name type="common">Bloodfluke planorb</name>
    <name type="synonym">Freshwater snail</name>
    <dbReference type="NCBI Taxonomy" id="6526"/>
    <lineage>
        <taxon>Eukaryota</taxon>
        <taxon>Metazoa</taxon>
        <taxon>Spiralia</taxon>
        <taxon>Lophotrochozoa</taxon>
        <taxon>Mollusca</taxon>
        <taxon>Gastropoda</taxon>
        <taxon>Heterobranchia</taxon>
        <taxon>Euthyneura</taxon>
        <taxon>Panpulmonata</taxon>
        <taxon>Hygrophila</taxon>
        <taxon>Lymnaeoidea</taxon>
        <taxon>Planorbidae</taxon>
        <taxon>Biomphalaria</taxon>
    </lineage>
</organism>
<evidence type="ECO:0000256" key="3">
    <source>
        <dbReference type="ARBA" id="ARBA00023319"/>
    </source>
</evidence>
<evidence type="ECO:0000313" key="8">
    <source>
        <dbReference type="Proteomes" id="UP001165740"/>
    </source>
</evidence>
<evidence type="ECO:0000259" key="7">
    <source>
        <dbReference type="PROSITE" id="PS50835"/>
    </source>
</evidence>
<feature type="domain" description="Ig-like" evidence="7">
    <location>
        <begin position="316"/>
        <end position="411"/>
    </location>
</feature>
<dbReference type="SMART" id="SM00408">
    <property type="entry name" value="IGc2"/>
    <property type="match status" value="3"/>
</dbReference>
<feature type="region of interest" description="Disordered" evidence="4">
    <location>
        <begin position="26"/>
        <end position="124"/>
    </location>
</feature>
<dbReference type="OMA" id="CELENIY"/>
<dbReference type="GeneID" id="106052465"/>
<feature type="compositionally biased region" description="Basic and acidic residues" evidence="4">
    <location>
        <begin position="94"/>
        <end position="104"/>
    </location>
</feature>
<dbReference type="AlphaFoldDB" id="A0A9W2Z853"/>
<dbReference type="InterPro" id="IPR013783">
    <property type="entry name" value="Ig-like_fold"/>
</dbReference>
<keyword evidence="5" id="KW-1133">Transmembrane helix</keyword>
<keyword evidence="5" id="KW-0812">Transmembrane</keyword>
<dbReference type="Pfam" id="PF07679">
    <property type="entry name" value="I-set"/>
    <property type="match status" value="1"/>
</dbReference>